<dbReference type="GO" id="GO:0015074">
    <property type="term" value="P:DNA integration"/>
    <property type="evidence" value="ECO:0007669"/>
    <property type="project" value="InterPro"/>
</dbReference>
<dbReference type="InterPro" id="IPR050090">
    <property type="entry name" value="Tyrosine_recombinase_XerCD"/>
</dbReference>
<dbReference type="GO" id="GO:0003677">
    <property type="term" value="F:DNA binding"/>
    <property type="evidence" value="ECO:0007669"/>
    <property type="project" value="InterPro"/>
</dbReference>
<dbReference type="RefSeq" id="WP_204703117.1">
    <property type="nucleotide sequence ID" value="NZ_JAFBDQ010000026.1"/>
</dbReference>
<dbReference type="Pfam" id="PF00589">
    <property type="entry name" value="Phage_integrase"/>
    <property type="match status" value="1"/>
</dbReference>
<accession>A0A939BTC3</accession>
<dbReference type="Proteomes" id="UP000774000">
    <property type="component" value="Unassembled WGS sequence"/>
</dbReference>
<reference evidence="3" key="1">
    <citation type="submission" date="2021-01" db="EMBL/GenBank/DDBJ databases">
        <title>Genomic Encyclopedia of Type Strains, Phase IV (KMG-IV): sequencing the most valuable type-strain genomes for metagenomic binning, comparative biology and taxonomic classification.</title>
        <authorList>
            <person name="Goeker M."/>
        </authorList>
    </citation>
    <scope>NUCLEOTIDE SEQUENCE</scope>
    <source>
        <strain evidence="3">DSM 23230</strain>
    </source>
</reference>
<dbReference type="InterPro" id="IPR013762">
    <property type="entry name" value="Integrase-like_cat_sf"/>
</dbReference>
<dbReference type="PANTHER" id="PTHR30349:SF86">
    <property type="entry name" value="INTEGRASE_RECOMBINASE AQ_AA09-RELATED"/>
    <property type="match status" value="1"/>
</dbReference>
<evidence type="ECO:0000313" key="4">
    <source>
        <dbReference type="Proteomes" id="UP000774000"/>
    </source>
</evidence>
<evidence type="ECO:0000259" key="2">
    <source>
        <dbReference type="PROSITE" id="PS51898"/>
    </source>
</evidence>
<feature type="domain" description="Tyr recombinase" evidence="2">
    <location>
        <begin position="155"/>
        <end position="357"/>
    </location>
</feature>
<dbReference type="Gene3D" id="1.10.443.10">
    <property type="entry name" value="Intergrase catalytic core"/>
    <property type="match status" value="1"/>
</dbReference>
<sequence>MFDNMPQGDKWKLVDDDENSVNYEEKFNFDFSYIESEEIKKVVKSYVWRNYKENRNSLRYLYNQVSSFKYFNQFAVQNNIYSLKNLTNDDVEKFLSFLATQVSERTGEPLSYRFQRHCFNSLKQVVQWGKIYMPDMVPKKEIFAGNEFTGVNKNRETDFIPDNVLRQINSALKEEENPYIKYGFVILQTTGMRISDMLNLKEDCLEQHPISGWILSWYNHKSRKPQRNKVPKECAEAVQNLIEGTEKYREEVDSELEDYILIHRVPTGPKAGEINNISPETYRKWIDNFVEEHNIRGSDGELYNLTPTQFRRTLATDMYSEGRNLLDIKEVLGHSSPETTGKHYADIKGKERAEVFNEIGIIGDINKVNQEVIEDKKTLEWFEENKDSKARMVDGYCTKPIEEEGKVCDRLKKKRQCFTCKHYITTPEYLETHKKHLKELQKELKNNEYGKHYADHLKPIIEVLKEIIARLEEIQNVS</sequence>
<dbReference type="GO" id="GO:0006310">
    <property type="term" value="P:DNA recombination"/>
    <property type="evidence" value="ECO:0007669"/>
    <property type="project" value="UniProtKB-KW"/>
</dbReference>
<protein>
    <submittedName>
        <fullName evidence="3">Integrase</fullName>
    </submittedName>
</protein>
<proteinExistence type="predicted"/>
<organism evidence="3 4">
    <name type="scientific">Halanaerobacter jeridensis</name>
    <dbReference type="NCBI Taxonomy" id="706427"/>
    <lineage>
        <taxon>Bacteria</taxon>
        <taxon>Bacillati</taxon>
        <taxon>Bacillota</taxon>
        <taxon>Clostridia</taxon>
        <taxon>Halanaerobiales</taxon>
        <taxon>Halobacteroidaceae</taxon>
        <taxon>Halanaerobacter</taxon>
    </lineage>
</organism>
<evidence type="ECO:0000256" key="1">
    <source>
        <dbReference type="ARBA" id="ARBA00023172"/>
    </source>
</evidence>
<dbReference type="PROSITE" id="PS51898">
    <property type="entry name" value="TYR_RECOMBINASE"/>
    <property type="match status" value="1"/>
</dbReference>
<dbReference type="PANTHER" id="PTHR30349">
    <property type="entry name" value="PHAGE INTEGRASE-RELATED"/>
    <property type="match status" value="1"/>
</dbReference>
<keyword evidence="4" id="KW-1185">Reference proteome</keyword>
<dbReference type="InterPro" id="IPR011010">
    <property type="entry name" value="DNA_brk_join_enz"/>
</dbReference>
<name>A0A939BTC3_9FIRM</name>
<dbReference type="CDD" id="cd00397">
    <property type="entry name" value="DNA_BRE_C"/>
    <property type="match status" value="1"/>
</dbReference>
<dbReference type="EMBL" id="JAFBDQ010000026">
    <property type="protein sequence ID" value="MBM7558111.1"/>
    <property type="molecule type" value="Genomic_DNA"/>
</dbReference>
<evidence type="ECO:0000313" key="3">
    <source>
        <dbReference type="EMBL" id="MBM7558111.1"/>
    </source>
</evidence>
<comment type="caution">
    <text evidence="3">The sequence shown here is derived from an EMBL/GenBank/DDBJ whole genome shotgun (WGS) entry which is preliminary data.</text>
</comment>
<keyword evidence="1" id="KW-0233">DNA recombination</keyword>
<dbReference type="SUPFAM" id="SSF56349">
    <property type="entry name" value="DNA breaking-rejoining enzymes"/>
    <property type="match status" value="1"/>
</dbReference>
<dbReference type="AlphaFoldDB" id="A0A939BTC3"/>
<dbReference type="InterPro" id="IPR002104">
    <property type="entry name" value="Integrase_catalytic"/>
</dbReference>
<gene>
    <name evidence="3" type="ORF">JOC47_002981</name>
</gene>